<evidence type="ECO:0000313" key="1">
    <source>
        <dbReference type="EMBL" id="GAH59752.1"/>
    </source>
</evidence>
<name>X1GRC9_9ZZZZ</name>
<proteinExistence type="predicted"/>
<dbReference type="AlphaFoldDB" id="X1GRC9"/>
<feature type="non-terminal residue" evidence="1">
    <location>
        <position position="50"/>
    </location>
</feature>
<reference evidence="1" key="1">
    <citation type="journal article" date="2014" name="Front. Microbiol.">
        <title>High frequency of phylogenetically diverse reductive dehalogenase-homologous genes in deep subseafloor sedimentary metagenomes.</title>
        <authorList>
            <person name="Kawai M."/>
            <person name="Futagami T."/>
            <person name="Toyoda A."/>
            <person name="Takaki Y."/>
            <person name="Nishi S."/>
            <person name="Hori S."/>
            <person name="Arai W."/>
            <person name="Tsubouchi T."/>
            <person name="Morono Y."/>
            <person name="Uchiyama I."/>
            <person name="Ito T."/>
            <person name="Fujiyama A."/>
            <person name="Inagaki F."/>
            <person name="Takami H."/>
        </authorList>
    </citation>
    <scope>NUCLEOTIDE SEQUENCE</scope>
    <source>
        <strain evidence="1">Expedition CK06-06</strain>
    </source>
</reference>
<dbReference type="EMBL" id="BARU01020043">
    <property type="protein sequence ID" value="GAH59752.1"/>
    <property type="molecule type" value="Genomic_DNA"/>
</dbReference>
<protein>
    <submittedName>
        <fullName evidence="1">Uncharacterized protein</fullName>
    </submittedName>
</protein>
<organism evidence="1">
    <name type="scientific">marine sediment metagenome</name>
    <dbReference type="NCBI Taxonomy" id="412755"/>
    <lineage>
        <taxon>unclassified sequences</taxon>
        <taxon>metagenomes</taxon>
        <taxon>ecological metagenomes</taxon>
    </lineage>
</organism>
<gene>
    <name evidence="1" type="ORF">S03H2_32956</name>
</gene>
<sequence>MLIQEEEIASFLQNKGDHVGMFPDLLKERESLNKEIEKIASELENNKLYL</sequence>
<comment type="caution">
    <text evidence="1">The sequence shown here is derived from an EMBL/GenBank/DDBJ whole genome shotgun (WGS) entry which is preliminary data.</text>
</comment>
<accession>X1GRC9</accession>